<evidence type="ECO:0000256" key="1">
    <source>
        <dbReference type="SAM" id="MobiDB-lite"/>
    </source>
</evidence>
<sequence length="81" mass="8961">MYLMYGRCNGNALRTAGSMPVDIRPAVLLMSTKSVGWTTDYEIREASDQQPIFTILEYREKWPDDSTGGCNTAPGGRDARG</sequence>
<organism evidence="2 3">
    <name type="scientific">Trichonephila clavata</name>
    <name type="common">Joro spider</name>
    <name type="synonym">Nephila clavata</name>
    <dbReference type="NCBI Taxonomy" id="2740835"/>
    <lineage>
        <taxon>Eukaryota</taxon>
        <taxon>Metazoa</taxon>
        <taxon>Ecdysozoa</taxon>
        <taxon>Arthropoda</taxon>
        <taxon>Chelicerata</taxon>
        <taxon>Arachnida</taxon>
        <taxon>Araneae</taxon>
        <taxon>Araneomorphae</taxon>
        <taxon>Entelegynae</taxon>
        <taxon>Araneoidea</taxon>
        <taxon>Nephilidae</taxon>
        <taxon>Trichonephila</taxon>
    </lineage>
</organism>
<accession>A0A8X6M4D3</accession>
<dbReference type="EMBL" id="BMAO01009430">
    <property type="protein sequence ID" value="GFR30864.1"/>
    <property type="molecule type" value="Genomic_DNA"/>
</dbReference>
<feature type="region of interest" description="Disordered" evidence="1">
    <location>
        <begin position="62"/>
        <end position="81"/>
    </location>
</feature>
<comment type="caution">
    <text evidence="2">The sequence shown here is derived from an EMBL/GenBank/DDBJ whole genome shotgun (WGS) entry which is preliminary data.</text>
</comment>
<gene>
    <name evidence="2" type="primary">AVEN_215566_1</name>
    <name evidence="2" type="ORF">TNCT_260121</name>
</gene>
<reference evidence="2" key="1">
    <citation type="submission" date="2020-07" db="EMBL/GenBank/DDBJ databases">
        <title>Multicomponent nature underlies the extraordinary mechanical properties of spider dragline silk.</title>
        <authorList>
            <person name="Kono N."/>
            <person name="Nakamura H."/>
            <person name="Mori M."/>
            <person name="Yoshida Y."/>
            <person name="Ohtoshi R."/>
            <person name="Malay A.D."/>
            <person name="Moran D.A.P."/>
            <person name="Tomita M."/>
            <person name="Numata K."/>
            <person name="Arakawa K."/>
        </authorList>
    </citation>
    <scope>NUCLEOTIDE SEQUENCE</scope>
</reference>
<name>A0A8X6M4D3_TRICU</name>
<keyword evidence="3" id="KW-1185">Reference proteome</keyword>
<protein>
    <submittedName>
        <fullName evidence="2">Uncharacterized protein</fullName>
    </submittedName>
</protein>
<evidence type="ECO:0000313" key="3">
    <source>
        <dbReference type="Proteomes" id="UP000887116"/>
    </source>
</evidence>
<proteinExistence type="predicted"/>
<dbReference type="OrthoDB" id="10327864at2759"/>
<dbReference type="AlphaFoldDB" id="A0A8X6M4D3"/>
<dbReference type="Proteomes" id="UP000887116">
    <property type="component" value="Unassembled WGS sequence"/>
</dbReference>
<evidence type="ECO:0000313" key="2">
    <source>
        <dbReference type="EMBL" id="GFR30864.1"/>
    </source>
</evidence>